<accession>A0A6B8RCU7</accession>
<evidence type="ECO:0000313" key="3">
    <source>
        <dbReference type="EMBL" id="QGQ94079.1"/>
    </source>
</evidence>
<dbReference type="Proteomes" id="UP000426246">
    <property type="component" value="Chromosome"/>
</dbReference>
<dbReference type="Pfam" id="PF14343">
    <property type="entry name" value="PrcB_C"/>
    <property type="match status" value="1"/>
</dbReference>
<dbReference type="AlphaFoldDB" id="A0A6B8RCU7"/>
<evidence type="ECO:0000259" key="2">
    <source>
        <dbReference type="Pfam" id="PF14343"/>
    </source>
</evidence>
<dbReference type="InterPro" id="IPR025748">
    <property type="entry name" value="PrcB_C_dom"/>
</dbReference>
<proteinExistence type="predicted"/>
<dbReference type="RefSeq" id="WP_155699076.1">
    <property type="nucleotide sequence ID" value="NZ_CP034235.1"/>
</dbReference>
<feature type="domain" description="PrcB C-terminal" evidence="2">
    <location>
        <begin position="225"/>
        <end position="279"/>
    </location>
</feature>
<keyword evidence="1" id="KW-0732">Signal</keyword>
<keyword evidence="4" id="KW-1185">Reference proteome</keyword>
<protein>
    <recommendedName>
        <fullName evidence="2">PrcB C-terminal domain-containing protein</fullName>
    </recommendedName>
</protein>
<feature type="chain" id="PRO_5025385068" description="PrcB C-terminal domain-containing protein" evidence="1">
    <location>
        <begin position="27"/>
        <end position="308"/>
    </location>
</feature>
<evidence type="ECO:0000256" key="1">
    <source>
        <dbReference type="SAM" id="SignalP"/>
    </source>
</evidence>
<evidence type="ECO:0000313" key="4">
    <source>
        <dbReference type="Proteomes" id="UP000426246"/>
    </source>
</evidence>
<reference evidence="4" key="1">
    <citation type="submission" date="2018-11" db="EMBL/GenBank/DDBJ databases">
        <title>Complete genome sequence of Paenibacillus sp. ML311-T8.</title>
        <authorList>
            <person name="Nam Y.-D."/>
            <person name="Kang J."/>
            <person name="Chung W.-H."/>
            <person name="Park Y.S."/>
        </authorList>
    </citation>
    <scope>NUCLEOTIDE SEQUENCE [LARGE SCALE GENOMIC DNA]</scope>
    <source>
        <strain evidence="4">ML311-T8</strain>
    </source>
</reference>
<feature type="signal peptide" evidence="1">
    <location>
        <begin position="1"/>
        <end position="26"/>
    </location>
</feature>
<sequence length="308" mass="34571">MKKRVCYLLLVVTSLFCFNFITFSEASTSQSSTSKLSPTITPIKSVENIKLPIKSEQYDDFEELQNAKKIEVFAPSELPKGYLLQKIEYQNKTIKGTYLNGNQSLIFVQSPVPNDAMNQADAWKDNENEKILTWSSTNTSFEIKAINLNKEDLISFKQSLRSISNTTEDYTILPFQIITSTDLSEKNSPKNRTFSLFTPETFSEFVKKQRVVINKKWQAADDEVIIGLFAGEKASGYAVTASQITLQNNQLTVALHESKPDPNMSYPAVITYPFQFISIKIPAGKNVSSVQFISGKGEALANLILMKP</sequence>
<name>A0A6B8RCU7_9BACL</name>
<gene>
    <name evidence="3" type="ORF">EHS13_03740</name>
</gene>
<dbReference type="EMBL" id="CP034235">
    <property type="protein sequence ID" value="QGQ94079.1"/>
    <property type="molecule type" value="Genomic_DNA"/>
</dbReference>
<dbReference type="KEGG" id="ppsc:EHS13_03740"/>
<organism evidence="3 4">
    <name type="scientific">Paenibacillus psychroresistens</name>
    <dbReference type="NCBI Taxonomy" id="1778678"/>
    <lineage>
        <taxon>Bacteria</taxon>
        <taxon>Bacillati</taxon>
        <taxon>Bacillota</taxon>
        <taxon>Bacilli</taxon>
        <taxon>Bacillales</taxon>
        <taxon>Paenibacillaceae</taxon>
        <taxon>Paenibacillus</taxon>
    </lineage>
</organism>